<evidence type="ECO:0000313" key="4">
    <source>
        <dbReference type="EMBL" id="MDG3005417.1"/>
    </source>
</evidence>
<dbReference type="InterPro" id="IPR009081">
    <property type="entry name" value="PP-bd_ACP"/>
</dbReference>
<protein>
    <submittedName>
        <fullName evidence="4">Phosphopantetheine-binding protein</fullName>
    </submittedName>
</protein>
<dbReference type="EMBL" id="JARRAG010000002">
    <property type="protein sequence ID" value="MDG3005417.1"/>
    <property type="molecule type" value="Genomic_DNA"/>
</dbReference>
<keyword evidence="1" id="KW-0596">Phosphopantetheine</keyword>
<accession>A0ABT6FD08</accession>
<evidence type="ECO:0000259" key="3">
    <source>
        <dbReference type="PROSITE" id="PS50075"/>
    </source>
</evidence>
<comment type="caution">
    <text evidence="4">The sequence shown here is derived from an EMBL/GenBank/DDBJ whole genome shotgun (WGS) entry which is preliminary data.</text>
</comment>
<proteinExistence type="predicted"/>
<dbReference type="Proteomes" id="UP001216907">
    <property type="component" value="Unassembled WGS sequence"/>
</dbReference>
<dbReference type="Pfam" id="PF00550">
    <property type="entry name" value="PP-binding"/>
    <property type="match status" value="1"/>
</dbReference>
<evidence type="ECO:0000256" key="1">
    <source>
        <dbReference type="ARBA" id="ARBA00022450"/>
    </source>
</evidence>
<keyword evidence="2" id="KW-0597">Phosphoprotein</keyword>
<dbReference type="PROSITE" id="PS00012">
    <property type="entry name" value="PHOSPHOPANTETHEINE"/>
    <property type="match status" value="1"/>
</dbReference>
<dbReference type="PROSITE" id="PS50075">
    <property type="entry name" value="CARRIER"/>
    <property type="match status" value="1"/>
</dbReference>
<evidence type="ECO:0000256" key="2">
    <source>
        <dbReference type="ARBA" id="ARBA00022553"/>
    </source>
</evidence>
<gene>
    <name evidence="4" type="ORF">PZE19_16620</name>
</gene>
<dbReference type="InterPro" id="IPR006162">
    <property type="entry name" value="Ppantetheine_attach_site"/>
</dbReference>
<feature type="domain" description="Carrier" evidence="3">
    <location>
        <begin position="5"/>
        <end position="80"/>
    </location>
</feature>
<dbReference type="RefSeq" id="WP_277861753.1">
    <property type="nucleotide sequence ID" value="NZ_JARRAG010000002.1"/>
</dbReference>
<dbReference type="InterPro" id="IPR036736">
    <property type="entry name" value="ACP-like_sf"/>
</dbReference>
<dbReference type="SUPFAM" id="SSF47336">
    <property type="entry name" value="ACP-like"/>
    <property type="match status" value="1"/>
</dbReference>
<organism evidence="4 5">
    <name type="scientific">Paludisphaera mucosa</name>
    <dbReference type="NCBI Taxonomy" id="3030827"/>
    <lineage>
        <taxon>Bacteria</taxon>
        <taxon>Pseudomonadati</taxon>
        <taxon>Planctomycetota</taxon>
        <taxon>Planctomycetia</taxon>
        <taxon>Isosphaerales</taxon>
        <taxon>Isosphaeraceae</taxon>
        <taxon>Paludisphaera</taxon>
    </lineage>
</organism>
<reference evidence="4 5" key="1">
    <citation type="submission" date="2023-03" db="EMBL/GenBank/DDBJ databases">
        <title>Paludisphaera mucosa sp. nov. a novel planctomycete from northern fen.</title>
        <authorList>
            <person name="Ivanova A."/>
        </authorList>
    </citation>
    <scope>NUCLEOTIDE SEQUENCE [LARGE SCALE GENOMIC DNA]</scope>
    <source>
        <strain evidence="4 5">Pla2</strain>
    </source>
</reference>
<keyword evidence="5" id="KW-1185">Reference proteome</keyword>
<dbReference type="Gene3D" id="1.10.1200.10">
    <property type="entry name" value="ACP-like"/>
    <property type="match status" value="1"/>
</dbReference>
<sequence length="158" mass="17334">MTLCRDIHAKVGSILAASLGVDEADVIPSATLQGQLGAESIDFLDIVFRLERGFGIKILQGELFPDSILGGRADLFQEGRVTDLGMVELRSRMPYADLDDLERDRRLGSVADLFTVGLVVRYVEWKLGRDGRTVTVDRADPLEVCDPPSVHQPLSPGR</sequence>
<evidence type="ECO:0000313" key="5">
    <source>
        <dbReference type="Proteomes" id="UP001216907"/>
    </source>
</evidence>
<name>A0ABT6FD08_9BACT</name>